<dbReference type="NCBIfam" id="NF002346">
    <property type="entry name" value="PRK01305.2-3"/>
    <property type="match status" value="1"/>
</dbReference>
<reference evidence="6" key="1">
    <citation type="submission" date="2020-01" db="EMBL/GenBank/DDBJ databases">
        <authorList>
            <person name="Meier V. D."/>
            <person name="Meier V D."/>
        </authorList>
    </citation>
    <scope>NUCLEOTIDE SEQUENCE</scope>
    <source>
        <strain evidence="6">HLG_WM_MAG_02</strain>
    </source>
</reference>
<dbReference type="GO" id="GO:0008914">
    <property type="term" value="F:leucyl-tRNA--protein transferase activity"/>
    <property type="evidence" value="ECO:0007669"/>
    <property type="project" value="InterPro"/>
</dbReference>
<name>A0A6S6TPS1_9BACT</name>
<dbReference type="EC" id="2.3.2.8" evidence="6"/>
<dbReference type="GO" id="GO:0004057">
    <property type="term" value="F:arginyl-tRNA--protein transferase activity"/>
    <property type="evidence" value="ECO:0007669"/>
    <property type="project" value="UniProtKB-EC"/>
</dbReference>
<dbReference type="EMBL" id="CACVAZ010000110">
    <property type="protein sequence ID" value="CAA6817006.1"/>
    <property type="molecule type" value="Genomic_DNA"/>
</dbReference>
<dbReference type="Pfam" id="PF04376">
    <property type="entry name" value="ATE_N"/>
    <property type="match status" value="1"/>
</dbReference>
<feature type="domain" description="N-end rule aminoacyl transferase C-terminal" evidence="5">
    <location>
        <begin position="111"/>
        <end position="235"/>
    </location>
</feature>
<dbReference type="GO" id="GO:0005737">
    <property type="term" value="C:cytoplasm"/>
    <property type="evidence" value="ECO:0007669"/>
    <property type="project" value="TreeGrafter"/>
</dbReference>
<dbReference type="PANTHER" id="PTHR21367">
    <property type="entry name" value="ARGININE-TRNA-PROTEIN TRANSFERASE 1"/>
    <property type="match status" value="1"/>
</dbReference>
<dbReference type="SUPFAM" id="SSF55729">
    <property type="entry name" value="Acyl-CoA N-acyltransferases (Nat)"/>
    <property type="match status" value="1"/>
</dbReference>
<evidence type="ECO:0000256" key="2">
    <source>
        <dbReference type="ARBA" id="ARBA00022679"/>
    </source>
</evidence>
<feature type="domain" description="N-end aminoacyl transferase N-terminal" evidence="4">
    <location>
        <begin position="23"/>
        <end position="91"/>
    </location>
</feature>
<dbReference type="Pfam" id="PF04377">
    <property type="entry name" value="ATE_C"/>
    <property type="match status" value="1"/>
</dbReference>
<dbReference type="InterPro" id="IPR017138">
    <property type="entry name" value="Asp_Glu_LeuTrfase"/>
</dbReference>
<evidence type="ECO:0000256" key="3">
    <source>
        <dbReference type="ARBA" id="ARBA00023315"/>
    </source>
</evidence>
<dbReference type="AlphaFoldDB" id="A0A6S6TPS1"/>
<dbReference type="InterPro" id="IPR007472">
    <property type="entry name" value="N-end_Aminoacyl_Trfase_C"/>
</dbReference>
<evidence type="ECO:0000259" key="4">
    <source>
        <dbReference type="Pfam" id="PF04376"/>
    </source>
</evidence>
<sequence>MHKRTNPHYLTPASKDCSVSDKPCSYVPNQKMSMNHRQVDVVTIGFATKATQRGWRRFGRNYIYPECHSCSECKSLRIDVSGFKYSKSQKKTINRNDDTKIVIREPVATQEHVNLYNKYHAYKAQKNGWNNKAINRTKYYETYVNGAFEFGKELRYYIDDKLVCVDLIDILEDGISAVYCYYDPDYPRFSLGKYSLLYEIHLANTLGLKWIYLGNWIKNYKAFEYKENFQPLEVLEKFTPMVEKPIWKPLKP</sequence>
<dbReference type="GO" id="GO:0071596">
    <property type="term" value="P:ubiquitin-dependent protein catabolic process via the N-end rule pathway"/>
    <property type="evidence" value="ECO:0007669"/>
    <property type="project" value="InterPro"/>
</dbReference>
<organism evidence="6">
    <name type="scientific">uncultured Sulfurovum sp</name>
    <dbReference type="NCBI Taxonomy" id="269237"/>
    <lineage>
        <taxon>Bacteria</taxon>
        <taxon>Pseudomonadati</taxon>
        <taxon>Campylobacterota</taxon>
        <taxon>Epsilonproteobacteria</taxon>
        <taxon>Campylobacterales</taxon>
        <taxon>Sulfurovaceae</taxon>
        <taxon>Sulfurovum</taxon>
        <taxon>environmental samples</taxon>
    </lineage>
</organism>
<dbReference type="PIRSF" id="PIRSF037208">
    <property type="entry name" value="ATE_pro_prd"/>
    <property type="match status" value="1"/>
</dbReference>
<dbReference type="InterPro" id="IPR030700">
    <property type="entry name" value="N-end_Aminoacyl_Trfase"/>
</dbReference>
<evidence type="ECO:0000313" key="6">
    <source>
        <dbReference type="EMBL" id="CAA6817006.1"/>
    </source>
</evidence>
<dbReference type="PANTHER" id="PTHR21367:SF1">
    <property type="entry name" value="ARGINYL-TRNA--PROTEIN TRANSFERASE 1"/>
    <property type="match status" value="1"/>
</dbReference>
<accession>A0A6S6TPS1</accession>
<dbReference type="InterPro" id="IPR007471">
    <property type="entry name" value="N-end_Aminoacyl_Trfase_N"/>
</dbReference>
<keyword evidence="3 6" id="KW-0012">Acyltransferase</keyword>
<gene>
    <name evidence="6" type="ORF">HELGO_WM18195</name>
</gene>
<keyword evidence="2 6" id="KW-0808">Transferase</keyword>
<dbReference type="NCBIfam" id="NF002344">
    <property type="entry name" value="PRK01305.2-1"/>
    <property type="match status" value="1"/>
</dbReference>
<evidence type="ECO:0000259" key="5">
    <source>
        <dbReference type="Pfam" id="PF04377"/>
    </source>
</evidence>
<keyword evidence="1" id="KW-0963">Cytoplasm</keyword>
<dbReference type="InterPro" id="IPR016181">
    <property type="entry name" value="Acyl_CoA_acyltransferase"/>
</dbReference>
<proteinExistence type="predicted"/>
<protein>
    <submittedName>
        <fullName evidence="6">Arginine-tRNA-protein transferase (EC)</fullName>
        <ecNumber evidence="6">2.3.2.8</ecNumber>
    </submittedName>
</protein>
<evidence type="ECO:0000256" key="1">
    <source>
        <dbReference type="ARBA" id="ARBA00022490"/>
    </source>
</evidence>